<dbReference type="PROSITE" id="PS50262">
    <property type="entry name" value="G_PROTEIN_RECEP_F1_2"/>
    <property type="match status" value="1"/>
</dbReference>
<dbReference type="OrthoDB" id="5981855at2759"/>
<protein>
    <recommendedName>
        <fullName evidence="11">G-protein coupled receptors family 1 profile domain-containing protein</fullName>
    </recommendedName>
</protein>
<feature type="transmembrane region" description="Helical" evidence="10">
    <location>
        <begin position="208"/>
        <end position="230"/>
    </location>
</feature>
<evidence type="ECO:0000256" key="3">
    <source>
        <dbReference type="ARBA" id="ARBA00022692"/>
    </source>
</evidence>
<evidence type="ECO:0000313" key="13">
    <source>
        <dbReference type="Proteomes" id="UP000518266"/>
    </source>
</evidence>
<evidence type="ECO:0000256" key="4">
    <source>
        <dbReference type="ARBA" id="ARBA00022989"/>
    </source>
</evidence>
<keyword evidence="3 10" id="KW-0812">Transmembrane</keyword>
<organism evidence="12 13">
    <name type="scientific">Dissostichus mawsoni</name>
    <name type="common">Antarctic cod</name>
    <dbReference type="NCBI Taxonomy" id="36200"/>
    <lineage>
        <taxon>Eukaryota</taxon>
        <taxon>Metazoa</taxon>
        <taxon>Chordata</taxon>
        <taxon>Craniata</taxon>
        <taxon>Vertebrata</taxon>
        <taxon>Euteleostomi</taxon>
        <taxon>Actinopterygii</taxon>
        <taxon>Neopterygii</taxon>
        <taxon>Teleostei</taxon>
        <taxon>Neoteleostei</taxon>
        <taxon>Acanthomorphata</taxon>
        <taxon>Eupercaria</taxon>
        <taxon>Perciformes</taxon>
        <taxon>Notothenioidei</taxon>
        <taxon>Nototheniidae</taxon>
        <taxon>Dissostichus</taxon>
    </lineage>
</organism>
<feature type="transmembrane region" description="Helical" evidence="10">
    <location>
        <begin position="68"/>
        <end position="90"/>
    </location>
</feature>
<evidence type="ECO:0000313" key="12">
    <source>
        <dbReference type="EMBL" id="KAF3848552.1"/>
    </source>
</evidence>
<evidence type="ECO:0000256" key="7">
    <source>
        <dbReference type="ARBA" id="ARBA00023139"/>
    </source>
</evidence>
<keyword evidence="2" id="KW-1003">Cell membrane</keyword>
<keyword evidence="13" id="KW-1185">Reference proteome</keyword>
<keyword evidence="5" id="KW-0297">G-protein coupled receptor</keyword>
<evidence type="ECO:0000256" key="6">
    <source>
        <dbReference type="ARBA" id="ARBA00023136"/>
    </source>
</evidence>
<feature type="transmembrane region" description="Helical" evidence="10">
    <location>
        <begin position="102"/>
        <end position="127"/>
    </location>
</feature>
<dbReference type="InterPro" id="IPR000276">
    <property type="entry name" value="GPCR_Rhodpsn"/>
</dbReference>
<gene>
    <name evidence="12" type="ORF">F7725_015049</name>
</gene>
<evidence type="ECO:0000256" key="5">
    <source>
        <dbReference type="ARBA" id="ARBA00023040"/>
    </source>
</evidence>
<keyword evidence="7" id="KW-0449">Lipoprotein</keyword>
<reference evidence="12 13" key="1">
    <citation type="submission" date="2020-03" db="EMBL/GenBank/DDBJ databases">
        <title>Dissostichus mawsoni Genome sequencing and assembly.</title>
        <authorList>
            <person name="Park H."/>
        </authorList>
    </citation>
    <scope>NUCLEOTIDE SEQUENCE [LARGE SCALE GENOMIC DNA]</scope>
    <source>
        <strain evidence="12">DM0001</strain>
        <tissue evidence="12">Muscle</tissue>
    </source>
</reference>
<evidence type="ECO:0000256" key="10">
    <source>
        <dbReference type="SAM" id="Phobius"/>
    </source>
</evidence>
<keyword evidence="6 10" id="KW-0472">Membrane</keyword>
<dbReference type="Proteomes" id="UP000518266">
    <property type="component" value="Unassembled WGS sequence"/>
</dbReference>
<feature type="transmembrane region" description="Helical" evidence="10">
    <location>
        <begin position="35"/>
        <end position="56"/>
    </location>
</feature>
<sequence length="240" mass="27606">MDPLFNTTEFNGTGNNGSGNGSEGLNQFVQPVWQIALWGHVAVSVVGNMVVIWIILAHKRMRTVTNYFLVNLAFAEASMSAFNTVINFTYAVHNEWYFETRMVVLVIWTLALLLAFPQYHFSSIAALPGRTVCYIDWPEYSSLDFRKLYYVCVTVLIYFLPLCIMGCAYTIVGVTLWASEIPGDSSQRYKEQLIAKRKFFPDLFEQRYIQQVYLGIMWLAMSSTMCFAAVRRLWVKKSWS</sequence>
<dbReference type="SUPFAM" id="SSF81321">
    <property type="entry name" value="Family A G protein-coupled receptor-like"/>
    <property type="match status" value="1"/>
</dbReference>
<dbReference type="InterPro" id="IPR017452">
    <property type="entry name" value="GPCR_Rhodpsn_7TM"/>
</dbReference>
<dbReference type="GO" id="GO:0005886">
    <property type="term" value="C:plasma membrane"/>
    <property type="evidence" value="ECO:0007669"/>
    <property type="project" value="UniProtKB-SubCell"/>
</dbReference>
<evidence type="ECO:0000256" key="9">
    <source>
        <dbReference type="ARBA" id="ARBA00023224"/>
    </source>
</evidence>
<dbReference type="PANTHER" id="PTHR46925:SF4">
    <property type="entry name" value="SUBSTANCE-P RECEPTOR"/>
    <property type="match status" value="1"/>
</dbReference>
<dbReference type="GO" id="GO:0016496">
    <property type="term" value="F:substance P receptor activity"/>
    <property type="evidence" value="ECO:0007669"/>
    <property type="project" value="TreeGrafter"/>
</dbReference>
<accession>A0A7J5YGC9</accession>
<evidence type="ECO:0000256" key="8">
    <source>
        <dbReference type="ARBA" id="ARBA00023170"/>
    </source>
</evidence>
<feature type="transmembrane region" description="Helical" evidence="10">
    <location>
        <begin position="148"/>
        <end position="172"/>
    </location>
</feature>
<dbReference type="GO" id="GO:1902093">
    <property type="term" value="P:positive regulation of flagellated sperm motility"/>
    <property type="evidence" value="ECO:0007669"/>
    <property type="project" value="TreeGrafter"/>
</dbReference>
<evidence type="ECO:0000256" key="1">
    <source>
        <dbReference type="ARBA" id="ARBA00004651"/>
    </source>
</evidence>
<dbReference type="GO" id="GO:0097225">
    <property type="term" value="C:sperm midpiece"/>
    <property type="evidence" value="ECO:0007669"/>
    <property type="project" value="TreeGrafter"/>
</dbReference>
<comment type="caution">
    <text evidence="12">The sequence shown here is derived from an EMBL/GenBank/DDBJ whole genome shotgun (WGS) entry which is preliminary data.</text>
</comment>
<evidence type="ECO:0000259" key="11">
    <source>
        <dbReference type="PROSITE" id="PS50262"/>
    </source>
</evidence>
<keyword evidence="4 10" id="KW-1133">Transmembrane helix</keyword>
<dbReference type="PRINTS" id="PR00237">
    <property type="entry name" value="GPCRRHODOPSN"/>
</dbReference>
<keyword evidence="9" id="KW-0807">Transducer</keyword>
<evidence type="ECO:0000256" key="2">
    <source>
        <dbReference type="ARBA" id="ARBA00022475"/>
    </source>
</evidence>
<dbReference type="AlphaFoldDB" id="A0A7J5YGC9"/>
<name>A0A7J5YGC9_DISMA</name>
<keyword evidence="7" id="KW-0564">Palmitate</keyword>
<dbReference type="Pfam" id="PF00001">
    <property type="entry name" value="7tm_1"/>
    <property type="match status" value="1"/>
</dbReference>
<dbReference type="Gene3D" id="1.20.1070.10">
    <property type="entry name" value="Rhodopsin 7-helix transmembrane proteins"/>
    <property type="match status" value="2"/>
</dbReference>
<proteinExistence type="predicted"/>
<feature type="domain" description="G-protein coupled receptors family 1 profile" evidence="11">
    <location>
        <begin position="47"/>
        <end position="135"/>
    </location>
</feature>
<dbReference type="InterPro" id="IPR001681">
    <property type="entry name" value="Neurokn_rcpt"/>
</dbReference>
<dbReference type="EMBL" id="JAAKFY010000012">
    <property type="protein sequence ID" value="KAF3848552.1"/>
    <property type="molecule type" value="Genomic_DNA"/>
</dbReference>
<comment type="subcellular location">
    <subcellularLocation>
        <location evidence="1">Cell membrane</location>
        <topology evidence="1">Multi-pass membrane protein</topology>
    </subcellularLocation>
</comment>
<keyword evidence="8" id="KW-0675">Receptor</keyword>
<dbReference type="PANTHER" id="PTHR46925">
    <property type="entry name" value="G-PROTEIN COUPLED RECEPTOR TKR-1-RELATED"/>
    <property type="match status" value="1"/>
</dbReference>